<evidence type="ECO:0000256" key="1">
    <source>
        <dbReference type="SAM" id="MobiDB-lite"/>
    </source>
</evidence>
<comment type="caution">
    <text evidence="2">The sequence shown here is derived from an EMBL/GenBank/DDBJ whole genome shotgun (WGS) entry which is preliminary data.</text>
</comment>
<evidence type="ECO:0000313" key="2">
    <source>
        <dbReference type="EMBL" id="OAP86680.1"/>
    </source>
</evidence>
<keyword evidence="3" id="KW-1185">Reference proteome</keyword>
<protein>
    <submittedName>
        <fullName evidence="2">Uncharacterized protein</fullName>
    </submittedName>
</protein>
<organism evidence="2 3">
    <name type="scientific">Peptidiphaga gingivicola</name>
    <dbReference type="NCBI Taxonomy" id="2741497"/>
    <lineage>
        <taxon>Bacteria</taxon>
        <taxon>Bacillati</taxon>
        <taxon>Actinomycetota</taxon>
        <taxon>Actinomycetes</taxon>
        <taxon>Actinomycetales</taxon>
        <taxon>Actinomycetaceae</taxon>
        <taxon>Peptidiphaga</taxon>
    </lineage>
</organism>
<gene>
    <name evidence="2" type="ORF">A4H34_06045</name>
</gene>
<name>A0A179B5G8_9ACTO</name>
<accession>A0A179B5G8</accession>
<dbReference type="AlphaFoldDB" id="A0A179B5G8"/>
<dbReference type="RefSeq" id="WP_064231386.1">
    <property type="nucleotide sequence ID" value="NZ_LVZK01000001.1"/>
</dbReference>
<feature type="region of interest" description="Disordered" evidence="1">
    <location>
        <begin position="1"/>
        <end position="41"/>
    </location>
</feature>
<dbReference type="STRING" id="1823756.A4H34_06045"/>
<feature type="compositionally biased region" description="Basic and acidic residues" evidence="1">
    <location>
        <begin position="1"/>
        <end position="23"/>
    </location>
</feature>
<sequence length="230" mass="25831">MNNEERNIERHADGEIRADERPLAQRTPVPGAEGTPGARGKVVVMRRKKSFSSNDFAIEDENGDEMGAIVEAERKAPRFFRAFRDFDIGGPRIGLRARITRKTLKPRGVRTLYAVVGPDGSPLAEVRIRTTFIGKIVIVPTEGKPMELRMKGLRRFEVVSLESKAKIAAGDLRTRKGVRIALEFSPDVSSEWQALIMTAALAFDLTRRIRSAFFSSSVLSRFLTRQFLRD</sequence>
<reference evidence="2 3" key="1">
    <citation type="submission" date="2016-04" db="EMBL/GenBank/DDBJ databases">
        <title>Peptidophaga gingivicola gen. nov., sp. nov., isolated from human subgingival plaque.</title>
        <authorList>
            <person name="Beall C.J."/>
            <person name="Mokrzan E.M."/>
            <person name="Griffen A.L."/>
            <person name="Leys E.J."/>
        </authorList>
    </citation>
    <scope>NUCLEOTIDE SEQUENCE [LARGE SCALE GENOMIC DNA]</scope>
    <source>
        <strain evidence="2 3">BA112</strain>
    </source>
</reference>
<proteinExistence type="predicted"/>
<dbReference type="Proteomes" id="UP000078368">
    <property type="component" value="Unassembled WGS sequence"/>
</dbReference>
<dbReference type="EMBL" id="LVZK01000001">
    <property type="protein sequence ID" value="OAP86680.1"/>
    <property type="molecule type" value="Genomic_DNA"/>
</dbReference>
<evidence type="ECO:0000313" key="3">
    <source>
        <dbReference type="Proteomes" id="UP000078368"/>
    </source>
</evidence>